<dbReference type="RefSeq" id="WP_348827481.1">
    <property type="nucleotide sequence ID" value="NZ_CP098827.1"/>
</dbReference>
<evidence type="ECO:0000259" key="9">
    <source>
        <dbReference type="Pfam" id="PF13231"/>
    </source>
</evidence>
<feature type="transmembrane region" description="Helical" evidence="8">
    <location>
        <begin position="428"/>
        <end position="449"/>
    </location>
</feature>
<evidence type="ECO:0000256" key="4">
    <source>
        <dbReference type="ARBA" id="ARBA00022679"/>
    </source>
</evidence>
<evidence type="ECO:0000256" key="1">
    <source>
        <dbReference type="ARBA" id="ARBA00004651"/>
    </source>
</evidence>
<keyword evidence="7 8" id="KW-0472">Membrane</keyword>
<evidence type="ECO:0000256" key="7">
    <source>
        <dbReference type="ARBA" id="ARBA00023136"/>
    </source>
</evidence>
<dbReference type="GO" id="GO:0010041">
    <property type="term" value="P:response to iron(III) ion"/>
    <property type="evidence" value="ECO:0007669"/>
    <property type="project" value="TreeGrafter"/>
</dbReference>
<evidence type="ECO:0000256" key="8">
    <source>
        <dbReference type="SAM" id="Phobius"/>
    </source>
</evidence>
<reference evidence="10" key="1">
    <citation type="submission" date="2022-06" db="EMBL/GenBank/DDBJ databases">
        <title>A novel DMS-producing enzyme.</title>
        <authorList>
            <person name="Zhang Y."/>
        </authorList>
    </citation>
    <scope>NUCLEOTIDE SEQUENCE</scope>
    <source>
        <strain evidence="10">RT37</strain>
    </source>
</reference>
<proteinExistence type="predicted"/>
<feature type="transmembrane region" description="Helical" evidence="8">
    <location>
        <begin position="221"/>
        <end position="242"/>
    </location>
</feature>
<evidence type="ECO:0000256" key="5">
    <source>
        <dbReference type="ARBA" id="ARBA00022692"/>
    </source>
</evidence>
<evidence type="ECO:0000256" key="6">
    <source>
        <dbReference type="ARBA" id="ARBA00022989"/>
    </source>
</evidence>
<keyword evidence="3" id="KW-0328">Glycosyltransferase</keyword>
<feature type="transmembrane region" description="Helical" evidence="8">
    <location>
        <begin position="173"/>
        <end position="200"/>
    </location>
</feature>
<dbReference type="InterPro" id="IPR050297">
    <property type="entry name" value="LipidA_mod_glycosyltrf_83"/>
</dbReference>
<organism evidence="10">
    <name type="scientific">Halomonas sp. RT37</name>
    <dbReference type="NCBI Taxonomy" id="2950872"/>
    <lineage>
        <taxon>Bacteria</taxon>
        <taxon>Pseudomonadati</taxon>
        <taxon>Pseudomonadota</taxon>
        <taxon>Gammaproteobacteria</taxon>
        <taxon>Oceanospirillales</taxon>
        <taxon>Halomonadaceae</taxon>
        <taxon>Halomonas</taxon>
    </lineage>
</organism>
<feature type="transmembrane region" description="Helical" evidence="8">
    <location>
        <begin position="404"/>
        <end position="421"/>
    </location>
</feature>
<sequence length="599" mass="66269">MNPLIWPRRLPWTVWLAFGAFAVLLLALGLGWRDPWPADEPRFALNAIEMLVTGDFWIPHRGGELYADKPPIFMWASALGIWLTGSMRIGFLLPSLLAGLGTLALIVDLSRRLYGQRIGLLAGIAILATLQFVLQAKTAQIDMLLTFFTTLGAYGLLRHALLGPARRWWRLGFAAMGAGILTKGVGFLPLALLPAWWWLGRGGASGNRGPGRLTPLRLRDLLEGLGCLLAVVLAWGLPMILITSLSDDPSLAAYRDNILFKQTGERYADAWAHLRPWYYYIAQVLPWAWMPLVLTFPWAFPNWWRRIRRGDARTLLPVSAVVLIVVFFSLSPGKRGVYMLPTLPLMVLALAPLLPALVRRIGPNRAGFAAVILLGGLLGLAGLLGLCDVAPLERLAHRYGITPWWEWLALGGLALGLALVVKPRRGLVAVTLFLWCLWGWWSTLGYSWMDPERSPRDMMARVAQQVGPTGEVALLNFDEEILLHSRTPSVHFGDMTPIEQELPAAMAWLAEAPSRRWMLVVDKDLEDIDCGELGQGFDLGHQNRHDWLLLPGSAFAGCPQDRGAAPLYLAPTSLPGSGAWRYFTETLPVPGEVAGVTHR</sequence>
<keyword evidence="2" id="KW-1003">Cell membrane</keyword>
<dbReference type="EMBL" id="CP098827">
    <property type="protein sequence ID" value="XBO71490.1"/>
    <property type="molecule type" value="Genomic_DNA"/>
</dbReference>
<dbReference type="Pfam" id="PF13231">
    <property type="entry name" value="PMT_2"/>
    <property type="match status" value="1"/>
</dbReference>
<feature type="transmembrane region" description="Helical" evidence="8">
    <location>
        <begin position="336"/>
        <end position="354"/>
    </location>
</feature>
<keyword evidence="5 8" id="KW-0812">Transmembrane</keyword>
<evidence type="ECO:0000256" key="3">
    <source>
        <dbReference type="ARBA" id="ARBA00022676"/>
    </source>
</evidence>
<dbReference type="PANTHER" id="PTHR33908">
    <property type="entry name" value="MANNOSYLTRANSFERASE YKCB-RELATED"/>
    <property type="match status" value="1"/>
</dbReference>
<gene>
    <name evidence="10" type="ORF">NFG58_01875</name>
</gene>
<keyword evidence="6 8" id="KW-1133">Transmembrane helix</keyword>
<feature type="transmembrane region" description="Helical" evidence="8">
    <location>
        <begin position="89"/>
        <end position="107"/>
    </location>
</feature>
<feature type="transmembrane region" description="Helical" evidence="8">
    <location>
        <begin position="12"/>
        <end position="32"/>
    </location>
</feature>
<dbReference type="GO" id="GO:0016763">
    <property type="term" value="F:pentosyltransferase activity"/>
    <property type="evidence" value="ECO:0007669"/>
    <property type="project" value="TreeGrafter"/>
</dbReference>
<dbReference type="GO" id="GO:0009103">
    <property type="term" value="P:lipopolysaccharide biosynthetic process"/>
    <property type="evidence" value="ECO:0007669"/>
    <property type="project" value="TreeGrafter"/>
</dbReference>
<feature type="transmembrane region" description="Helical" evidence="8">
    <location>
        <begin position="113"/>
        <end position="134"/>
    </location>
</feature>
<protein>
    <submittedName>
        <fullName evidence="10">Phospholipid carrier-dependent glycosyltransferase</fullName>
    </submittedName>
</protein>
<comment type="subcellular location">
    <subcellularLocation>
        <location evidence="1">Cell membrane</location>
        <topology evidence="1">Multi-pass membrane protein</topology>
    </subcellularLocation>
</comment>
<feature type="domain" description="Glycosyltransferase RgtA/B/C/D-like" evidence="9">
    <location>
        <begin position="68"/>
        <end position="187"/>
    </location>
</feature>
<feature type="transmembrane region" description="Helical" evidence="8">
    <location>
        <begin position="141"/>
        <end position="161"/>
    </location>
</feature>
<evidence type="ECO:0000313" key="10">
    <source>
        <dbReference type="EMBL" id="XBO71490.1"/>
    </source>
</evidence>
<feature type="transmembrane region" description="Helical" evidence="8">
    <location>
        <begin position="312"/>
        <end position="330"/>
    </location>
</feature>
<dbReference type="GO" id="GO:0005886">
    <property type="term" value="C:plasma membrane"/>
    <property type="evidence" value="ECO:0007669"/>
    <property type="project" value="UniProtKB-SubCell"/>
</dbReference>
<dbReference type="AlphaFoldDB" id="A0AAU7KJ28"/>
<dbReference type="PANTHER" id="PTHR33908:SF3">
    <property type="entry name" value="UNDECAPRENYL PHOSPHATE-ALPHA-4-AMINO-4-DEOXY-L-ARABINOSE ARABINOSYL TRANSFERASE"/>
    <property type="match status" value="1"/>
</dbReference>
<dbReference type="InterPro" id="IPR038731">
    <property type="entry name" value="RgtA/B/C-like"/>
</dbReference>
<accession>A0AAU7KJ28</accession>
<feature type="transmembrane region" description="Helical" evidence="8">
    <location>
        <begin position="366"/>
        <end position="384"/>
    </location>
</feature>
<feature type="transmembrane region" description="Helical" evidence="8">
    <location>
        <begin position="277"/>
        <end position="300"/>
    </location>
</feature>
<keyword evidence="4" id="KW-0808">Transferase</keyword>
<evidence type="ECO:0000256" key="2">
    <source>
        <dbReference type="ARBA" id="ARBA00022475"/>
    </source>
</evidence>
<name>A0AAU7KJ28_9GAMM</name>